<feature type="compositionally biased region" description="Polar residues" evidence="6">
    <location>
        <begin position="626"/>
        <end position="660"/>
    </location>
</feature>
<dbReference type="AlphaFoldDB" id="A0A8H3J8K7"/>
<keyword evidence="2" id="KW-0805">Transcription regulation</keyword>
<evidence type="ECO:0000256" key="1">
    <source>
        <dbReference type="ARBA" id="ARBA00022723"/>
    </source>
</evidence>
<dbReference type="CDD" id="cd00067">
    <property type="entry name" value="GAL4"/>
    <property type="match status" value="1"/>
</dbReference>
<name>A0A8H3J8K7_9LECA</name>
<dbReference type="OrthoDB" id="5392779at2759"/>
<evidence type="ECO:0000259" key="7">
    <source>
        <dbReference type="PROSITE" id="PS50048"/>
    </source>
</evidence>
<keyword evidence="3" id="KW-0804">Transcription</keyword>
<dbReference type="InterPro" id="IPR007219">
    <property type="entry name" value="XnlR_reg_dom"/>
</dbReference>
<sequence>MSASTGTPSVSDGPPPKKLRKGTHSCIECRRRKKSCVPRSATPECCEECFARGVQCRNQEVSLSTKRRTRDEKHDLEQRVAELETALLSVTDKLDTTPNSIKHARDTAKTLQHVSEVVPPSQSHGLDSEVLLEHAPVLSLFDNAIISRRPDDGARANLHGNKPQQSKANNNPKPKFDNIRTCLLSLFPSQQRQDAILNTSQTWWANWQDAFPQIFGPGSCSDVLQFITELKASGSVQKVAKAFLCLIMMQGESATLDASWDTETSAHQTSQALNIIDDAVFKDDELAGTIDGVECMVLRAKYEGNHGRIRKSWLLFRHAISFAQLLGLHKRMASPEGNKNQSLRRETLWIFLYSSDRFLSLLLGLPYGPSEIHSDIGRDSELSTNGIHGQNSFQQYNFRLANIVGHTIDRNQQLPSNNMLPLTFKIEAEMMELADSMPSDWWESGLENGGTSYQMFNRLLPQFWHHQARTLLHLPFMLKATTDRRFEYNKIATLESSREMIKIYRVIRPVKGFGSLVCKMMDFQVFTAAMILILNLLDLYGRNGSRDYSEAEDDQTLILSTTGILQRASSETDGGVATQAARALENFGNIKEMTSLGGKSGYDCTAKMVIPFFGTVVFGPGASFKEQANTRESSQPQQLPTPGESSLDGSTSGSAPSNIPSMAPMIPFESNHGENMQGVNMDDDIFADINFDLDQDWTWFWNNTEIPFVDLQGRTA</sequence>
<comment type="caution">
    <text evidence="8">The sequence shown here is derived from an EMBL/GenBank/DDBJ whole genome shotgun (WGS) entry which is preliminary data.</text>
</comment>
<dbReference type="SMART" id="SM00906">
    <property type="entry name" value="Fungal_trans"/>
    <property type="match status" value="1"/>
</dbReference>
<feature type="domain" description="Zn(2)-C6 fungal-type" evidence="7">
    <location>
        <begin position="25"/>
        <end position="58"/>
    </location>
</feature>
<evidence type="ECO:0000256" key="2">
    <source>
        <dbReference type="ARBA" id="ARBA00023015"/>
    </source>
</evidence>
<dbReference type="EMBL" id="CAJPDT010000189">
    <property type="protein sequence ID" value="CAF9942479.1"/>
    <property type="molecule type" value="Genomic_DNA"/>
</dbReference>
<dbReference type="Gene3D" id="4.10.240.10">
    <property type="entry name" value="Zn(2)-C6 fungal-type DNA-binding domain"/>
    <property type="match status" value="1"/>
</dbReference>
<dbReference type="PROSITE" id="PS50048">
    <property type="entry name" value="ZN2_CY6_FUNGAL_2"/>
    <property type="match status" value="1"/>
</dbReference>
<gene>
    <name evidence="8" type="ORF">IMSHALPRED_003702</name>
</gene>
<feature type="coiled-coil region" evidence="5">
    <location>
        <begin position="66"/>
        <end position="93"/>
    </location>
</feature>
<dbReference type="PANTHER" id="PTHR47840:SF1">
    <property type="entry name" value="ZN(II)2CYS6 TRANSCRIPTION FACTOR (EUROFUNG)"/>
    <property type="match status" value="1"/>
</dbReference>
<keyword evidence="4" id="KW-0539">Nucleus</keyword>
<evidence type="ECO:0000256" key="6">
    <source>
        <dbReference type="SAM" id="MobiDB-lite"/>
    </source>
</evidence>
<dbReference type="Proteomes" id="UP000664534">
    <property type="component" value="Unassembled WGS sequence"/>
</dbReference>
<dbReference type="InterPro" id="IPR001138">
    <property type="entry name" value="Zn2Cys6_DnaBD"/>
</dbReference>
<dbReference type="CDD" id="cd12148">
    <property type="entry name" value="fungal_TF_MHR"/>
    <property type="match status" value="1"/>
</dbReference>
<dbReference type="GO" id="GO:0006351">
    <property type="term" value="P:DNA-templated transcription"/>
    <property type="evidence" value="ECO:0007669"/>
    <property type="project" value="InterPro"/>
</dbReference>
<keyword evidence="1" id="KW-0479">Metal-binding</keyword>
<evidence type="ECO:0000313" key="9">
    <source>
        <dbReference type="Proteomes" id="UP000664534"/>
    </source>
</evidence>
<keyword evidence="9" id="KW-1185">Reference proteome</keyword>
<protein>
    <recommendedName>
        <fullName evidence="7">Zn(2)-C6 fungal-type domain-containing protein</fullName>
    </recommendedName>
</protein>
<dbReference type="PROSITE" id="PS00463">
    <property type="entry name" value="ZN2_CY6_FUNGAL_1"/>
    <property type="match status" value="1"/>
</dbReference>
<dbReference type="GO" id="GO:0003677">
    <property type="term" value="F:DNA binding"/>
    <property type="evidence" value="ECO:0007669"/>
    <property type="project" value="InterPro"/>
</dbReference>
<organism evidence="8 9">
    <name type="scientific">Imshaugia aleurites</name>
    <dbReference type="NCBI Taxonomy" id="172621"/>
    <lineage>
        <taxon>Eukaryota</taxon>
        <taxon>Fungi</taxon>
        <taxon>Dikarya</taxon>
        <taxon>Ascomycota</taxon>
        <taxon>Pezizomycotina</taxon>
        <taxon>Lecanoromycetes</taxon>
        <taxon>OSLEUM clade</taxon>
        <taxon>Lecanoromycetidae</taxon>
        <taxon>Lecanorales</taxon>
        <taxon>Lecanorineae</taxon>
        <taxon>Parmeliaceae</taxon>
        <taxon>Imshaugia</taxon>
    </lineage>
</organism>
<accession>A0A8H3J8K7</accession>
<proteinExistence type="predicted"/>
<feature type="compositionally biased region" description="Polar residues" evidence="6">
    <location>
        <begin position="162"/>
        <end position="172"/>
    </location>
</feature>
<feature type="region of interest" description="Disordered" evidence="6">
    <location>
        <begin position="1"/>
        <end position="24"/>
    </location>
</feature>
<evidence type="ECO:0000256" key="5">
    <source>
        <dbReference type="SAM" id="Coils"/>
    </source>
</evidence>
<feature type="compositionally biased region" description="Polar residues" evidence="6">
    <location>
        <begin position="1"/>
        <end position="10"/>
    </location>
</feature>
<reference evidence="8" key="1">
    <citation type="submission" date="2021-03" db="EMBL/GenBank/DDBJ databases">
        <authorList>
            <person name="Tagirdzhanova G."/>
        </authorList>
    </citation>
    <scope>NUCLEOTIDE SEQUENCE</scope>
</reference>
<dbReference type="GO" id="GO:0000981">
    <property type="term" value="F:DNA-binding transcription factor activity, RNA polymerase II-specific"/>
    <property type="evidence" value="ECO:0007669"/>
    <property type="project" value="InterPro"/>
</dbReference>
<evidence type="ECO:0000256" key="4">
    <source>
        <dbReference type="ARBA" id="ARBA00023242"/>
    </source>
</evidence>
<dbReference type="GO" id="GO:0008270">
    <property type="term" value="F:zinc ion binding"/>
    <property type="evidence" value="ECO:0007669"/>
    <property type="project" value="InterPro"/>
</dbReference>
<dbReference type="Pfam" id="PF04082">
    <property type="entry name" value="Fungal_trans"/>
    <property type="match status" value="1"/>
</dbReference>
<keyword evidence="5" id="KW-0175">Coiled coil</keyword>
<feature type="region of interest" description="Disordered" evidence="6">
    <location>
        <begin position="152"/>
        <end position="174"/>
    </location>
</feature>
<dbReference type="PANTHER" id="PTHR47840">
    <property type="entry name" value="ZN(II)2CYS6 TRANSCRIPTION FACTOR (EUROFUNG)-RELATED"/>
    <property type="match status" value="1"/>
</dbReference>
<dbReference type="InterPro" id="IPR036864">
    <property type="entry name" value="Zn2-C6_fun-type_DNA-bd_sf"/>
</dbReference>
<evidence type="ECO:0000256" key="3">
    <source>
        <dbReference type="ARBA" id="ARBA00023163"/>
    </source>
</evidence>
<evidence type="ECO:0000313" key="8">
    <source>
        <dbReference type="EMBL" id="CAF9942479.1"/>
    </source>
</evidence>
<feature type="region of interest" description="Disordered" evidence="6">
    <location>
        <begin position="626"/>
        <end position="676"/>
    </location>
</feature>